<dbReference type="InterPro" id="IPR017938">
    <property type="entry name" value="Riboflavin_synthase-like_b-brl"/>
</dbReference>
<dbReference type="Gene3D" id="3.40.50.80">
    <property type="entry name" value="Nucleotide-binding domain of ferredoxin-NADP reductase (FNR) module"/>
    <property type="match status" value="1"/>
</dbReference>
<gene>
    <name evidence="16" type="ORF">M409DRAFT_68653</name>
</gene>
<evidence type="ECO:0000256" key="14">
    <source>
        <dbReference type="SAM" id="Phobius"/>
    </source>
</evidence>
<feature type="binding site" evidence="13">
    <location>
        <position position="110"/>
    </location>
    <ligand>
        <name>FAD</name>
        <dbReference type="ChEBI" id="CHEBI:57692"/>
    </ligand>
</feature>
<evidence type="ECO:0000256" key="3">
    <source>
        <dbReference type="ARBA" id="ARBA00006105"/>
    </source>
</evidence>
<dbReference type="Pfam" id="PF00970">
    <property type="entry name" value="FAD_binding_6"/>
    <property type="match status" value="1"/>
</dbReference>
<evidence type="ECO:0000256" key="11">
    <source>
        <dbReference type="ARBA" id="ARBA00039435"/>
    </source>
</evidence>
<evidence type="ECO:0000256" key="4">
    <source>
        <dbReference type="ARBA" id="ARBA00012011"/>
    </source>
</evidence>
<feature type="binding site" evidence="13">
    <location>
        <position position="127"/>
    </location>
    <ligand>
        <name>FAD</name>
        <dbReference type="ChEBI" id="CHEBI:57692"/>
    </ligand>
</feature>
<dbReference type="SUPFAM" id="SSF52343">
    <property type="entry name" value="Ferredoxin reductase-like, C-terminal NADP-linked domain"/>
    <property type="match status" value="1"/>
</dbReference>
<sequence>MASLFSRASRALPYLTGAAVVGAAGTAFYATRRPLLLDSKANEPSKTLNFPSSMLFSKQLTVTNTEQINHDTRRITFQLPGGEGEVSGVPAGAAVLTQHTPKNAWFPVLRPYTPTSDPDERGVLQLVVKQYPNGRASSHMHSLTPGDKLSIRGPIPGYTWIVSKEPPKEARSVLLVAGGAGITPIYSLAKGILSASNEQTRIQLLWGVNGTRDIVLKKELEDLELKYPERLQVTYCVSGPEAKPEAPSFGDEKKWKKGYIDAAVLKEAIARCESGQWGDEKGTKVFLCGPPAMEKAIGGKGGVLAELGVTGKQVHKF</sequence>
<keyword evidence="14" id="KW-0812">Transmembrane</keyword>
<feature type="binding site" evidence="13">
    <location>
        <position position="137"/>
    </location>
    <ligand>
        <name>FAD</name>
        <dbReference type="ChEBI" id="CHEBI:57692"/>
    </ligand>
</feature>
<keyword evidence="8" id="KW-0560">Oxidoreductase</keyword>
<keyword evidence="6" id="KW-1000">Mitochondrion outer membrane</keyword>
<evidence type="ECO:0000256" key="8">
    <source>
        <dbReference type="ARBA" id="ARBA00023002"/>
    </source>
</evidence>
<dbReference type="GeneID" id="54571204"/>
<accession>A0A6A6CBG8</accession>
<keyword evidence="7 13" id="KW-0274">FAD</keyword>
<evidence type="ECO:0000313" key="17">
    <source>
        <dbReference type="Proteomes" id="UP000799537"/>
    </source>
</evidence>
<dbReference type="PANTHER" id="PTHR19370:SF171">
    <property type="entry name" value="NADH-CYTOCHROME B5 REDUCTASE 2"/>
    <property type="match status" value="1"/>
</dbReference>
<keyword evidence="5 13" id="KW-0285">Flavoprotein</keyword>
<evidence type="ECO:0000256" key="9">
    <source>
        <dbReference type="ARBA" id="ARBA00023136"/>
    </source>
</evidence>
<dbReference type="RefSeq" id="XP_033663888.1">
    <property type="nucleotide sequence ID" value="XM_033817932.1"/>
</dbReference>
<protein>
    <recommendedName>
        <fullName evidence="11">NADH-cytochrome b5 reductase 2</fullName>
        <ecNumber evidence="4">1.6.2.2</ecNumber>
    </recommendedName>
    <alternativeName>
        <fullName evidence="12">Mitochondrial cytochrome b reductase</fullName>
    </alternativeName>
</protein>
<organism evidence="16 17">
    <name type="scientific">Zasmidium cellare ATCC 36951</name>
    <dbReference type="NCBI Taxonomy" id="1080233"/>
    <lineage>
        <taxon>Eukaryota</taxon>
        <taxon>Fungi</taxon>
        <taxon>Dikarya</taxon>
        <taxon>Ascomycota</taxon>
        <taxon>Pezizomycotina</taxon>
        <taxon>Dothideomycetes</taxon>
        <taxon>Dothideomycetidae</taxon>
        <taxon>Mycosphaerellales</taxon>
        <taxon>Mycosphaerellaceae</taxon>
        <taxon>Zasmidium</taxon>
    </lineage>
</organism>
<dbReference type="PRINTS" id="PR00406">
    <property type="entry name" value="CYTB5RDTASE"/>
</dbReference>
<dbReference type="Gene3D" id="2.40.30.10">
    <property type="entry name" value="Translation factors"/>
    <property type="match status" value="1"/>
</dbReference>
<reference evidence="16" key="1">
    <citation type="journal article" date="2020" name="Stud. Mycol.">
        <title>101 Dothideomycetes genomes: a test case for predicting lifestyles and emergence of pathogens.</title>
        <authorList>
            <person name="Haridas S."/>
            <person name="Albert R."/>
            <person name="Binder M."/>
            <person name="Bloem J."/>
            <person name="Labutti K."/>
            <person name="Salamov A."/>
            <person name="Andreopoulos B."/>
            <person name="Baker S."/>
            <person name="Barry K."/>
            <person name="Bills G."/>
            <person name="Bluhm B."/>
            <person name="Cannon C."/>
            <person name="Castanera R."/>
            <person name="Culley D."/>
            <person name="Daum C."/>
            <person name="Ezra D."/>
            <person name="Gonzalez J."/>
            <person name="Henrissat B."/>
            <person name="Kuo A."/>
            <person name="Liang C."/>
            <person name="Lipzen A."/>
            <person name="Lutzoni F."/>
            <person name="Magnuson J."/>
            <person name="Mondo S."/>
            <person name="Nolan M."/>
            <person name="Ohm R."/>
            <person name="Pangilinan J."/>
            <person name="Park H.-J."/>
            <person name="Ramirez L."/>
            <person name="Alfaro M."/>
            <person name="Sun H."/>
            <person name="Tritt A."/>
            <person name="Yoshinaga Y."/>
            <person name="Zwiers L.-H."/>
            <person name="Turgeon B."/>
            <person name="Goodwin S."/>
            <person name="Spatafora J."/>
            <person name="Crous P."/>
            <person name="Grigoriev I."/>
        </authorList>
    </citation>
    <scope>NUCLEOTIDE SEQUENCE</scope>
    <source>
        <strain evidence="16">ATCC 36951</strain>
    </source>
</reference>
<feature type="binding site" evidence="13">
    <location>
        <position position="111"/>
    </location>
    <ligand>
        <name>FAD</name>
        <dbReference type="ChEBI" id="CHEBI:57692"/>
    </ligand>
</feature>
<dbReference type="EC" id="1.6.2.2" evidence="4"/>
<dbReference type="AlphaFoldDB" id="A0A6A6CBG8"/>
<feature type="domain" description="FAD-binding FR-type" evidence="15">
    <location>
        <begin position="55"/>
        <end position="161"/>
    </location>
</feature>
<comment type="function">
    <text evidence="10">May mediate the reduction of outer membrane cytochrome b5.</text>
</comment>
<dbReference type="Proteomes" id="UP000799537">
    <property type="component" value="Unassembled WGS sequence"/>
</dbReference>
<dbReference type="InterPro" id="IPR001834">
    <property type="entry name" value="CBR-like"/>
</dbReference>
<dbReference type="InterPro" id="IPR001433">
    <property type="entry name" value="OxRdtase_FAD/NAD-bd"/>
</dbReference>
<evidence type="ECO:0000256" key="10">
    <source>
        <dbReference type="ARBA" id="ARBA00037464"/>
    </source>
</evidence>
<dbReference type="GO" id="GO:0090524">
    <property type="term" value="F:cytochrome-b5 reductase activity, acting on NADH"/>
    <property type="evidence" value="ECO:0007669"/>
    <property type="project" value="UniProtKB-EC"/>
</dbReference>
<keyword evidence="6" id="KW-0496">Mitochondrion</keyword>
<feature type="binding site" evidence="13">
    <location>
        <position position="183"/>
    </location>
    <ligand>
        <name>FAD</name>
        <dbReference type="ChEBI" id="CHEBI:57692"/>
    </ligand>
</feature>
<evidence type="ECO:0000259" key="15">
    <source>
        <dbReference type="PROSITE" id="PS51384"/>
    </source>
</evidence>
<dbReference type="OrthoDB" id="432685at2759"/>
<dbReference type="CDD" id="cd06183">
    <property type="entry name" value="cyt_b5_reduct_like"/>
    <property type="match status" value="1"/>
</dbReference>
<evidence type="ECO:0000256" key="6">
    <source>
        <dbReference type="ARBA" id="ARBA00022787"/>
    </source>
</evidence>
<feature type="transmembrane region" description="Helical" evidence="14">
    <location>
        <begin position="12"/>
        <end position="30"/>
    </location>
</feature>
<evidence type="ECO:0000256" key="13">
    <source>
        <dbReference type="PIRSR" id="PIRSR601834-1"/>
    </source>
</evidence>
<dbReference type="GO" id="GO:0005741">
    <property type="term" value="C:mitochondrial outer membrane"/>
    <property type="evidence" value="ECO:0007669"/>
    <property type="project" value="UniProtKB-SubCell"/>
</dbReference>
<dbReference type="SUPFAM" id="SSF63380">
    <property type="entry name" value="Riboflavin synthase domain-like"/>
    <property type="match status" value="1"/>
</dbReference>
<feature type="binding site" evidence="13">
    <location>
        <position position="129"/>
    </location>
    <ligand>
        <name>FAD</name>
        <dbReference type="ChEBI" id="CHEBI:57692"/>
    </ligand>
</feature>
<feature type="binding site" evidence="13">
    <location>
        <position position="112"/>
    </location>
    <ligand>
        <name>FAD</name>
        <dbReference type="ChEBI" id="CHEBI:57692"/>
    </ligand>
</feature>
<dbReference type="InterPro" id="IPR017927">
    <property type="entry name" value="FAD-bd_FR_type"/>
</dbReference>
<keyword evidence="14" id="KW-1133">Transmembrane helix</keyword>
<dbReference type="PROSITE" id="PS51384">
    <property type="entry name" value="FAD_FR"/>
    <property type="match status" value="1"/>
</dbReference>
<evidence type="ECO:0000256" key="7">
    <source>
        <dbReference type="ARBA" id="ARBA00022827"/>
    </source>
</evidence>
<keyword evidence="9 14" id="KW-0472">Membrane</keyword>
<comment type="subcellular location">
    <subcellularLocation>
        <location evidence="2">Mitochondrion outer membrane</location>
        <topology evidence="2">Single-pass membrane protein</topology>
    </subcellularLocation>
</comment>
<comment type="similarity">
    <text evidence="3">Belongs to the flavoprotein pyridine nucleotide cytochrome reductase family.</text>
</comment>
<comment type="cofactor">
    <cofactor evidence="1 13">
        <name>FAD</name>
        <dbReference type="ChEBI" id="CHEBI:57692"/>
    </cofactor>
</comment>
<dbReference type="InterPro" id="IPR039261">
    <property type="entry name" value="FNR_nucleotide-bd"/>
</dbReference>
<proteinExistence type="inferred from homology"/>
<evidence type="ECO:0000256" key="5">
    <source>
        <dbReference type="ARBA" id="ARBA00022630"/>
    </source>
</evidence>
<name>A0A6A6CBG8_ZASCE</name>
<evidence type="ECO:0000256" key="2">
    <source>
        <dbReference type="ARBA" id="ARBA00004572"/>
    </source>
</evidence>
<dbReference type="PANTHER" id="PTHR19370">
    <property type="entry name" value="NADH-CYTOCHROME B5 REDUCTASE"/>
    <property type="match status" value="1"/>
</dbReference>
<evidence type="ECO:0000256" key="1">
    <source>
        <dbReference type="ARBA" id="ARBA00001974"/>
    </source>
</evidence>
<dbReference type="InterPro" id="IPR008333">
    <property type="entry name" value="Cbr1-like_FAD-bd_dom"/>
</dbReference>
<evidence type="ECO:0000256" key="12">
    <source>
        <dbReference type="ARBA" id="ARBA00041256"/>
    </source>
</evidence>
<evidence type="ECO:0000313" key="16">
    <source>
        <dbReference type="EMBL" id="KAF2162999.1"/>
    </source>
</evidence>
<dbReference type="EMBL" id="ML993610">
    <property type="protein sequence ID" value="KAF2162999.1"/>
    <property type="molecule type" value="Genomic_DNA"/>
</dbReference>
<keyword evidence="17" id="KW-1185">Reference proteome</keyword>
<dbReference type="Pfam" id="PF00175">
    <property type="entry name" value="NAD_binding_1"/>
    <property type="match status" value="1"/>
</dbReference>